<evidence type="ECO:0000313" key="1">
    <source>
        <dbReference type="EMBL" id="AAU20080.1"/>
    </source>
</evidence>
<sequence>MDKGESVMREKERIQTSCISIYGLKPNREEGESRYKLTGLAICNPFFSINKNGIGLCRYMFAEQCKHL</sequence>
<dbReference type="AlphaFoldDB" id="Q63H44"/>
<protein>
    <submittedName>
        <fullName evidence="1">Group-specific protein</fullName>
    </submittedName>
</protein>
<reference evidence="2" key="1">
    <citation type="journal article" date="2006" name="J. Bacteriol.">
        <title>Pathogenomic sequence analysis of Bacillus cereus and Bacillus thuringiensis isolates closely related to Bacillus anthracis.</title>
        <authorList>
            <person name="Han C.S."/>
            <person name="Xie G."/>
            <person name="Challacombe J.F."/>
            <person name="Altherr M.R."/>
            <person name="Bhotika S.S."/>
            <person name="Brown N."/>
            <person name="Bruce D."/>
            <person name="Campbell C.S."/>
            <person name="Campbell M.L."/>
            <person name="Chen J."/>
            <person name="Chertkov O."/>
            <person name="Cleland C."/>
            <person name="Dimitrijevic M."/>
            <person name="Doggett N.A."/>
            <person name="Fawcett J.J."/>
            <person name="Glavina T."/>
            <person name="Goodwin L.A."/>
            <person name="Green L.D."/>
            <person name="Hill K.K."/>
            <person name="Hitchcock P."/>
            <person name="Jackson P.J."/>
            <person name="Keim P."/>
            <person name="Kewalramani A.R."/>
            <person name="Longmire J."/>
            <person name="Lucas S."/>
            <person name="Malfatti S."/>
            <person name="McMurry K."/>
            <person name="Meincke L.J."/>
            <person name="Misra M."/>
            <person name="Moseman B.L."/>
            <person name="Mundt M."/>
            <person name="Munk A.C."/>
            <person name="Okinaka R.T."/>
            <person name="Parson-Quintana B."/>
            <person name="Reilly L.P."/>
            <person name="Richardson P."/>
            <person name="Robinson D.L."/>
            <person name="Rubin E."/>
            <person name="Saunders E."/>
            <person name="Tapia R."/>
            <person name="Tesmer J.G."/>
            <person name="Thayer N."/>
            <person name="Thompson L.S."/>
            <person name="Tice H."/>
            <person name="Ticknor L.O."/>
            <person name="Wills P.L."/>
            <person name="Brettin T.S."/>
            <person name="Gilna P."/>
        </authorList>
    </citation>
    <scope>NUCLEOTIDE SEQUENCE [LARGE SCALE GENOMIC DNA]</scope>
    <source>
        <strain evidence="2">ZK / E33L</strain>
    </source>
</reference>
<dbReference type="EMBL" id="CP000001">
    <property type="protein sequence ID" value="AAU20080.1"/>
    <property type="molecule type" value="Genomic_DNA"/>
</dbReference>
<name>Q63H44_BACCZ</name>
<accession>Q63H44</accession>
<organism evidence="1 2">
    <name type="scientific">Bacillus cereus (strain ZK / E33L)</name>
    <dbReference type="NCBI Taxonomy" id="288681"/>
    <lineage>
        <taxon>Bacteria</taxon>
        <taxon>Bacillati</taxon>
        <taxon>Bacillota</taxon>
        <taxon>Bacilli</taxon>
        <taxon>Bacillales</taxon>
        <taxon>Bacillaceae</taxon>
        <taxon>Bacillus</taxon>
        <taxon>Bacillus cereus group</taxon>
    </lineage>
</organism>
<proteinExistence type="predicted"/>
<dbReference type="Proteomes" id="UP000002612">
    <property type="component" value="Chromosome"/>
</dbReference>
<evidence type="ECO:0000313" key="2">
    <source>
        <dbReference type="Proteomes" id="UP000002612"/>
    </source>
</evidence>
<gene>
    <name evidence="1" type="ordered locus">BCE33L0151</name>
</gene>
<dbReference type="KEGG" id="bcz:BCE33L0151"/>